<evidence type="ECO:0000256" key="1">
    <source>
        <dbReference type="PROSITE-ProRule" id="PRU00288"/>
    </source>
</evidence>
<accession>A0A3D8S4V2</accession>
<dbReference type="InterPro" id="IPR001164">
    <property type="entry name" value="ArfGAP_dom"/>
</dbReference>
<feature type="region of interest" description="Disordered" evidence="2">
    <location>
        <begin position="689"/>
        <end position="994"/>
    </location>
</feature>
<keyword evidence="1" id="KW-0862">Zinc</keyword>
<organism evidence="4 5">
    <name type="scientific">Aspergillus mulundensis</name>
    <dbReference type="NCBI Taxonomy" id="1810919"/>
    <lineage>
        <taxon>Eukaryota</taxon>
        <taxon>Fungi</taxon>
        <taxon>Dikarya</taxon>
        <taxon>Ascomycota</taxon>
        <taxon>Pezizomycotina</taxon>
        <taxon>Eurotiomycetes</taxon>
        <taxon>Eurotiomycetidae</taxon>
        <taxon>Eurotiales</taxon>
        <taxon>Aspergillaceae</taxon>
        <taxon>Aspergillus</taxon>
        <taxon>Aspergillus subgen. Nidulantes</taxon>
    </lineage>
</organism>
<dbReference type="PANTHER" id="PTHR45705">
    <property type="entry name" value="FI20236P1"/>
    <property type="match status" value="1"/>
</dbReference>
<feature type="compositionally biased region" description="Low complexity" evidence="2">
    <location>
        <begin position="959"/>
        <end position="979"/>
    </location>
</feature>
<feature type="domain" description="Arf-GAP" evidence="3">
    <location>
        <begin position="439"/>
        <end position="549"/>
    </location>
</feature>
<dbReference type="FunFam" id="1.10.220.150:FF:000010">
    <property type="entry name" value="Stromal membrane-associated protein"/>
    <property type="match status" value="1"/>
</dbReference>
<feature type="compositionally biased region" description="Pro residues" evidence="2">
    <location>
        <begin position="870"/>
        <end position="880"/>
    </location>
</feature>
<dbReference type="InterPro" id="IPR001279">
    <property type="entry name" value="Metallo-B-lactamas"/>
</dbReference>
<dbReference type="OrthoDB" id="10266696at2759"/>
<dbReference type="SUPFAM" id="SSF56281">
    <property type="entry name" value="Metallo-hydrolase/oxidoreductase"/>
    <property type="match status" value="1"/>
</dbReference>
<evidence type="ECO:0000313" key="4">
    <source>
        <dbReference type="EMBL" id="RDW81141.1"/>
    </source>
</evidence>
<evidence type="ECO:0000259" key="3">
    <source>
        <dbReference type="PROSITE" id="PS50115"/>
    </source>
</evidence>
<dbReference type="RefSeq" id="XP_026604194.1">
    <property type="nucleotide sequence ID" value="XM_026746714.1"/>
</dbReference>
<dbReference type="InterPro" id="IPR036866">
    <property type="entry name" value="RibonucZ/Hydroxyglut_hydro"/>
</dbReference>
<dbReference type="InterPro" id="IPR044732">
    <property type="entry name" value="ArfGAP_SMAP1-like"/>
</dbReference>
<dbReference type="EMBL" id="PVWQ01000005">
    <property type="protein sequence ID" value="RDW81141.1"/>
    <property type="molecule type" value="Genomic_DNA"/>
</dbReference>
<proteinExistence type="predicted"/>
<dbReference type="Gene3D" id="1.10.220.150">
    <property type="entry name" value="Arf GTPase activating protein"/>
    <property type="match status" value="1"/>
</dbReference>
<keyword evidence="5" id="KW-1185">Reference proteome</keyword>
<dbReference type="CDD" id="cd08839">
    <property type="entry name" value="ArfGap_SMAP"/>
    <property type="match status" value="1"/>
</dbReference>
<dbReference type="Proteomes" id="UP000256690">
    <property type="component" value="Unassembled WGS sequence"/>
</dbReference>
<dbReference type="PRINTS" id="PR00405">
    <property type="entry name" value="REVINTRACTNG"/>
</dbReference>
<dbReference type="GO" id="GO:0005737">
    <property type="term" value="C:cytoplasm"/>
    <property type="evidence" value="ECO:0007669"/>
    <property type="project" value="TreeGrafter"/>
</dbReference>
<dbReference type="Pfam" id="PF01412">
    <property type="entry name" value="ArfGap"/>
    <property type="match status" value="1"/>
</dbReference>
<dbReference type="CDD" id="cd07730">
    <property type="entry name" value="metallo-hydrolase-like_MBL-fold"/>
    <property type="match status" value="1"/>
</dbReference>
<sequence length="994" mass="105373">MPSLDLPTDGGSTVDVSVIVGGHVTLPTSFMIKEQVAGHDTMTAPSYSFLVQNKAKGKKILFDLGLPKAWKEKLPPRVVRTIEDSKGVIDAPKDVADQLCEGGVSLESIDAIVWSHHHFDHIGDPSGFPSSTALIVGPGFKSDKTTFPGYPRNPDARTLDDAFQGREVVELDFTGAAMKIGGFPAIDYFGDGSFFLLYSKGHTHDHMCGLARTSEDKFLFLGGDVAHHAGEFRPTPQVPLPDEIHPSPLDEDALNPQRLPLSACPGSVIEKAHPRKGTRPREYRTTPFYEASTELKPFPHDAKVAVERVQNFDASAEVLVIIAHDADLESILPSFPKKLNNWDSVGLKGLRTESPYICVLKSTRKMSNGLKSQGPRHRKGKPYHVLVIGQGLAASGAQALKPRHRIGTATFSLQSLQQIVVSQPVMSRRPNPAQAAQNQQTIKALLKLEANKTCADCKRNKHPRWASWNLGIFVCIRCSGIHRGMGTHISRVKSVDLDAWTDEQLQSVVLWGNARANKYWEAKLAPGHVPSEAKIENFIRTKYESKRWVMDGPMPDPSTLNAGGDDDVPLAVVQEKAKIERSASQRVAATRQPPAVQHRPQASIDLFGDDDVAPPIRPSTTEPSIRAPPKQPQAAPKPSRPGDSLLGLDFFGSAQPAANNRPASVASTPAGGMSRPDLKQSILSLYSKPQPAAHERTSSFGDLTSPPPQSTSSSNLGGLTDAFSGLSFPTSPPVQKPAEKPSPFAGLTNFANSKSAPAAPKVTSPTASIGSAGGGLFDSLTSPTVPPTKPQSRTTSISSNSHDFGGFSSFQSPPPPKANPPSASLSNDLFGLSSPPLSTAAVSPPPVRSPPQVTSPQPDLSSAFNLSNPAPKPTVAPPQPVSTTPLPSLNAAAIDPWGSNAWGTPEPAAPAAPQPSSMMKLPDTLTANDVGAGWGAPSAAASKPPAPSVAEDEDFGGWASAAPISSTTTTNANTSSKPAGGFGGSDDLFSNVWE</sequence>
<feature type="compositionally biased region" description="Polar residues" evidence="2">
    <location>
        <begin position="656"/>
        <end position="667"/>
    </location>
</feature>
<comment type="caution">
    <text evidence="4">The sequence shown here is derived from an EMBL/GenBank/DDBJ whole genome shotgun (WGS) entry which is preliminary data.</text>
</comment>
<dbReference type="InterPro" id="IPR037278">
    <property type="entry name" value="ARFGAP/RecO"/>
</dbReference>
<name>A0A3D8S4V2_9EURO</name>
<dbReference type="InterPro" id="IPR051718">
    <property type="entry name" value="ARF_GTPase-activating"/>
</dbReference>
<dbReference type="PROSITE" id="PS50115">
    <property type="entry name" value="ARFGAP"/>
    <property type="match status" value="1"/>
</dbReference>
<dbReference type="GeneID" id="38115068"/>
<feature type="compositionally biased region" description="Polar residues" evidence="2">
    <location>
        <begin position="859"/>
        <end position="868"/>
    </location>
</feature>
<keyword evidence="1" id="KW-0863">Zinc-finger</keyword>
<evidence type="ECO:0000256" key="2">
    <source>
        <dbReference type="SAM" id="MobiDB-lite"/>
    </source>
</evidence>
<dbReference type="GO" id="GO:0005096">
    <property type="term" value="F:GTPase activator activity"/>
    <property type="evidence" value="ECO:0007669"/>
    <property type="project" value="InterPro"/>
</dbReference>
<keyword evidence="1" id="KW-0479">Metal-binding</keyword>
<dbReference type="SUPFAM" id="SSF57863">
    <property type="entry name" value="ArfGap/RecO-like zinc finger"/>
    <property type="match status" value="1"/>
</dbReference>
<feature type="compositionally biased region" description="Polar residues" evidence="2">
    <location>
        <begin position="790"/>
        <end position="802"/>
    </location>
</feature>
<dbReference type="STRING" id="1810919.A0A3D8S4V2"/>
<dbReference type="AlphaFoldDB" id="A0A3D8S4V2"/>
<dbReference type="InterPro" id="IPR038508">
    <property type="entry name" value="ArfGAP_dom_sf"/>
</dbReference>
<dbReference type="Pfam" id="PF00753">
    <property type="entry name" value="Lactamase_B"/>
    <property type="match status" value="1"/>
</dbReference>
<dbReference type="GO" id="GO:0008270">
    <property type="term" value="F:zinc ion binding"/>
    <property type="evidence" value="ECO:0007669"/>
    <property type="project" value="UniProtKB-KW"/>
</dbReference>
<protein>
    <recommendedName>
        <fullName evidence="3">Arf-GAP domain-containing protein</fullName>
    </recommendedName>
</protein>
<dbReference type="Gene3D" id="3.60.15.10">
    <property type="entry name" value="Ribonuclease Z/Hydroxyacylglutathione hydrolase-like"/>
    <property type="match status" value="1"/>
</dbReference>
<reference evidence="4 5" key="1">
    <citation type="journal article" date="2018" name="IMA Fungus">
        <title>IMA Genome-F 9: Draft genome sequence of Annulohypoxylon stygium, Aspergillus mulundensis, Berkeleyomyces basicola (syn. Thielaviopsis basicola), Ceratocystis smalleyi, two Cercospora beticola strains, Coleophoma cylindrospora, Fusarium fracticaudum, Phialophora cf. hyalina, and Morchella septimelata.</title>
        <authorList>
            <person name="Wingfield B.D."/>
            <person name="Bills G.F."/>
            <person name="Dong Y."/>
            <person name="Huang W."/>
            <person name="Nel W.J."/>
            <person name="Swalarsk-Parry B.S."/>
            <person name="Vaghefi N."/>
            <person name="Wilken P.M."/>
            <person name="An Z."/>
            <person name="de Beer Z.W."/>
            <person name="De Vos L."/>
            <person name="Chen L."/>
            <person name="Duong T.A."/>
            <person name="Gao Y."/>
            <person name="Hammerbacher A."/>
            <person name="Kikkert J.R."/>
            <person name="Li Y."/>
            <person name="Li H."/>
            <person name="Li K."/>
            <person name="Li Q."/>
            <person name="Liu X."/>
            <person name="Ma X."/>
            <person name="Naidoo K."/>
            <person name="Pethybridge S.J."/>
            <person name="Sun J."/>
            <person name="Steenkamp E.T."/>
            <person name="van der Nest M.A."/>
            <person name="van Wyk S."/>
            <person name="Wingfield M.J."/>
            <person name="Xiong C."/>
            <person name="Yue Q."/>
            <person name="Zhang X."/>
        </authorList>
    </citation>
    <scope>NUCLEOTIDE SEQUENCE [LARGE SCALE GENOMIC DNA]</scope>
    <source>
        <strain evidence="4 5">DSM 5745</strain>
    </source>
</reference>
<dbReference type="PANTHER" id="PTHR45705:SF1">
    <property type="entry name" value="FI20236P1"/>
    <property type="match status" value="1"/>
</dbReference>
<feature type="region of interest" description="Disordered" evidence="2">
    <location>
        <begin position="582"/>
        <end position="676"/>
    </location>
</feature>
<evidence type="ECO:0000313" key="5">
    <source>
        <dbReference type="Proteomes" id="UP000256690"/>
    </source>
</evidence>
<dbReference type="SMART" id="SM00849">
    <property type="entry name" value="Lactamase_B"/>
    <property type="match status" value="1"/>
</dbReference>
<gene>
    <name evidence="4" type="ORF">DSM5745_04698</name>
</gene>
<dbReference type="SMART" id="SM00105">
    <property type="entry name" value="ArfGap"/>
    <property type="match status" value="1"/>
</dbReference>